<dbReference type="PANTHER" id="PTHR24292:SF100">
    <property type="entry name" value="CYTOCHROME P450 6A16, ISOFORM B-RELATED"/>
    <property type="match status" value="1"/>
</dbReference>
<dbReference type="GO" id="GO:0016705">
    <property type="term" value="F:oxidoreductase activity, acting on paired donors, with incorporation or reduction of molecular oxygen"/>
    <property type="evidence" value="ECO:0007669"/>
    <property type="project" value="InterPro"/>
</dbReference>
<evidence type="ECO:0000256" key="10">
    <source>
        <dbReference type="ARBA" id="ARBA00023004"/>
    </source>
</evidence>
<evidence type="ECO:0000256" key="14">
    <source>
        <dbReference type="RuleBase" id="RU000461"/>
    </source>
</evidence>
<gene>
    <name evidence="15" type="ORF">PVAND_000044</name>
</gene>
<evidence type="ECO:0000313" key="15">
    <source>
        <dbReference type="EMBL" id="KAG5669750.1"/>
    </source>
</evidence>
<dbReference type="Proteomes" id="UP001107558">
    <property type="component" value="Chromosome 3"/>
</dbReference>
<comment type="subcellular location">
    <subcellularLocation>
        <location evidence="3">Endoplasmic reticulum membrane</location>
        <topology evidence="3">Peripheral membrane protein</topology>
    </subcellularLocation>
    <subcellularLocation>
        <location evidence="2">Microsome membrane</location>
        <topology evidence="2">Peripheral membrane protein</topology>
    </subcellularLocation>
</comment>
<dbReference type="PRINTS" id="PR00463">
    <property type="entry name" value="EP450I"/>
</dbReference>
<evidence type="ECO:0000256" key="12">
    <source>
        <dbReference type="ARBA" id="ARBA00023136"/>
    </source>
</evidence>
<dbReference type="PANTHER" id="PTHR24292">
    <property type="entry name" value="CYTOCHROME P450"/>
    <property type="match status" value="1"/>
</dbReference>
<evidence type="ECO:0000256" key="13">
    <source>
        <dbReference type="PIRSR" id="PIRSR602401-1"/>
    </source>
</evidence>
<dbReference type="GO" id="GO:0004497">
    <property type="term" value="F:monooxygenase activity"/>
    <property type="evidence" value="ECO:0007669"/>
    <property type="project" value="UniProtKB-KW"/>
</dbReference>
<keyword evidence="6 13" id="KW-0479">Metal-binding</keyword>
<protein>
    <recommendedName>
        <fullName evidence="17">Cytochrome P450</fullName>
    </recommendedName>
</protein>
<dbReference type="InterPro" id="IPR017972">
    <property type="entry name" value="Cyt_P450_CS"/>
</dbReference>
<dbReference type="GO" id="GO:0005506">
    <property type="term" value="F:iron ion binding"/>
    <property type="evidence" value="ECO:0007669"/>
    <property type="project" value="InterPro"/>
</dbReference>
<dbReference type="OrthoDB" id="7722793at2759"/>
<evidence type="ECO:0000256" key="9">
    <source>
        <dbReference type="ARBA" id="ARBA00023002"/>
    </source>
</evidence>
<sequence>MVPILAIHHDPLYYPEPNNFDPERFDEEKIRQRPAFTFLPFGDGMRNCIGMRFALLQAKIAIAKLILNFEFSVCDKTTIPIEFNASTPFLTPKSEIYLSVKKL</sequence>
<comment type="similarity">
    <text evidence="4 14">Belongs to the cytochrome P450 family.</text>
</comment>
<organism evidence="15 16">
    <name type="scientific">Polypedilum vanderplanki</name>
    <name type="common">Sleeping chironomid midge</name>
    <dbReference type="NCBI Taxonomy" id="319348"/>
    <lineage>
        <taxon>Eukaryota</taxon>
        <taxon>Metazoa</taxon>
        <taxon>Ecdysozoa</taxon>
        <taxon>Arthropoda</taxon>
        <taxon>Hexapoda</taxon>
        <taxon>Insecta</taxon>
        <taxon>Pterygota</taxon>
        <taxon>Neoptera</taxon>
        <taxon>Endopterygota</taxon>
        <taxon>Diptera</taxon>
        <taxon>Nematocera</taxon>
        <taxon>Chironomoidea</taxon>
        <taxon>Chironomidae</taxon>
        <taxon>Chironominae</taxon>
        <taxon>Polypedilum</taxon>
        <taxon>Polypedilum</taxon>
    </lineage>
</organism>
<evidence type="ECO:0000256" key="4">
    <source>
        <dbReference type="ARBA" id="ARBA00010617"/>
    </source>
</evidence>
<keyword evidence="9 14" id="KW-0560">Oxidoreductase</keyword>
<dbReference type="GO" id="GO:0020037">
    <property type="term" value="F:heme binding"/>
    <property type="evidence" value="ECO:0007669"/>
    <property type="project" value="InterPro"/>
</dbReference>
<dbReference type="InterPro" id="IPR001128">
    <property type="entry name" value="Cyt_P450"/>
</dbReference>
<keyword evidence="8" id="KW-0492">Microsome</keyword>
<reference evidence="15" key="1">
    <citation type="submission" date="2021-03" db="EMBL/GenBank/DDBJ databases">
        <title>Chromosome level genome of the anhydrobiotic midge Polypedilum vanderplanki.</title>
        <authorList>
            <person name="Yoshida Y."/>
            <person name="Kikawada T."/>
            <person name="Gusev O."/>
        </authorList>
    </citation>
    <scope>NUCLEOTIDE SEQUENCE</scope>
    <source>
        <strain evidence="15">NIAS01</strain>
        <tissue evidence="15">Whole body or cell culture</tissue>
    </source>
</reference>
<dbReference type="Pfam" id="PF00067">
    <property type="entry name" value="p450"/>
    <property type="match status" value="1"/>
</dbReference>
<evidence type="ECO:0000256" key="7">
    <source>
        <dbReference type="ARBA" id="ARBA00022824"/>
    </source>
</evidence>
<dbReference type="InterPro" id="IPR036396">
    <property type="entry name" value="Cyt_P450_sf"/>
</dbReference>
<evidence type="ECO:0000256" key="5">
    <source>
        <dbReference type="ARBA" id="ARBA00022617"/>
    </source>
</evidence>
<name>A0A9J6BK43_POLVA</name>
<evidence type="ECO:0000256" key="8">
    <source>
        <dbReference type="ARBA" id="ARBA00022848"/>
    </source>
</evidence>
<evidence type="ECO:0000256" key="1">
    <source>
        <dbReference type="ARBA" id="ARBA00001971"/>
    </source>
</evidence>
<dbReference type="PROSITE" id="PS00086">
    <property type="entry name" value="CYTOCHROME_P450"/>
    <property type="match status" value="1"/>
</dbReference>
<dbReference type="SUPFAM" id="SSF48264">
    <property type="entry name" value="Cytochrome P450"/>
    <property type="match status" value="1"/>
</dbReference>
<dbReference type="AlphaFoldDB" id="A0A9J6BK43"/>
<dbReference type="InterPro" id="IPR002401">
    <property type="entry name" value="Cyt_P450_E_grp-I"/>
</dbReference>
<dbReference type="Gene3D" id="1.10.630.10">
    <property type="entry name" value="Cytochrome P450"/>
    <property type="match status" value="1"/>
</dbReference>
<evidence type="ECO:0000256" key="3">
    <source>
        <dbReference type="ARBA" id="ARBA00004406"/>
    </source>
</evidence>
<keyword evidence="10 13" id="KW-0408">Iron</keyword>
<evidence type="ECO:0000256" key="11">
    <source>
        <dbReference type="ARBA" id="ARBA00023033"/>
    </source>
</evidence>
<evidence type="ECO:0008006" key="17">
    <source>
        <dbReference type="Google" id="ProtNLM"/>
    </source>
</evidence>
<evidence type="ECO:0000256" key="2">
    <source>
        <dbReference type="ARBA" id="ARBA00004174"/>
    </source>
</evidence>
<comment type="cofactor">
    <cofactor evidence="1 13">
        <name>heme</name>
        <dbReference type="ChEBI" id="CHEBI:30413"/>
    </cofactor>
</comment>
<proteinExistence type="inferred from homology"/>
<feature type="binding site" description="axial binding residue" evidence="13">
    <location>
        <position position="48"/>
    </location>
    <ligand>
        <name>heme</name>
        <dbReference type="ChEBI" id="CHEBI:30413"/>
    </ligand>
    <ligandPart>
        <name>Fe</name>
        <dbReference type="ChEBI" id="CHEBI:18248"/>
    </ligandPart>
</feature>
<comment type="caution">
    <text evidence="15">The sequence shown here is derived from an EMBL/GenBank/DDBJ whole genome shotgun (WGS) entry which is preliminary data.</text>
</comment>
<keyword evidence="12" id="KW-0472">Membrane</keyword>
<dbReference type="EMBL" id="JADBJN010000003">
    <property type="protein sequence ID" value="KAG5669750.1"/>
    <property type="molecule type" value="Genomic_DNA"/>
</dbReference>
<keyword evidence="16" id="KW-1185">Reference proteome</keyword>
<keyword evidence="11 14" id="KW-0503">Monooxygenase</keyword>
<evidence type="ECO:0000313" key="16">
    <source>
        <dbReference type="Proteomes" id="UP001107558"/>
    </source>
</evidence>
<accession>A0A9J6BK43</accession>
<keyword evidence="5 13" id="KW-0349">Heme</keyword>
<keyword evidence="7" id="KW-0256">Endoplasmic reticulum</keyword>
<dbReference type="InterPro" id="IPR050476">
    <property type="entry name" value="Insect_CytP450_Detox"/>
</dbReference>
<evidence type="ECO:0000256" key="6">
    <source>
        <dbReference type="ARBA" id="ARBA00022723"/>
    </source>
</evidence>
<dbReference type="GO" id="GO:0005789">
    <property type="term" value="C:endoplasmic reticulum membrane"/>
    <property type="evidence" value="ECO:0007669"/>
    <property type="project" value="UniProtKB-SubCell"/>
</dbReference>